<dbReference type="EMBL" id="CAJVPW010059563">
    <property type="protein sequence ID" value="CAG8779695.1"/>
    <property type="molecule type" value="Genomic_DNA"/>
</dbReference>
<sequence>PPESVSSKYDIVMDAISQKSYLRHYNCNHKIEITSDTMISSYKTLNPNYVMPTYSADDIFKISNLHGQTEESYASGIVEKDLLNTSQRWISHQPWYWMPM</sequence>
<protein>
    <submittedName>
        <fullName evidence="1">7694_t:CDS:1</fullName>
    </submittedName>
</protein>
<name>A0ACA9R7K9_9GLOM</name>
<accession>A0ACA9R7K9</accession>
<feature type="non-terminal residue" evidence="1">
    <location>
        <position position="1"/>
    </location>
</feature>
<proteinExistence type="predicted"/>
<keyword evidence="2" id="KW-1185">Reference proteome</keyword>
<feature type="non-terminal residue" evidence="1">
    <location>
        <position position="100"/>
    </location>
</feature>
<evidence type="ECO:0000313" key="1">
    <source>
        <dbReference type="EMBL" id="CAG8779695.1"/>
    </source>
</evidence>
<dbReference type="Proteomes" id="UP000789366">
    <property type="component" value="Unassembled WGS sequence"/>
</dbReference>
<evidence type="ECO:0000313" key="2">
    <source>
        <dbReference type="Proteomes" id="UP000789366"/>
    </source>
</evidence>
<organism evidence="1 2">
    <name type="scientific">Cetraspora pellucida</name>
    <dbReference type="NCBI Taxonomy" id="1433469"/>
    <lineage>
        <taxon>Eukaryota</taxon>
        <taxon>Fungi</taxon>
        <taxon>Fungi incertae sedis</taxon>
        <taxon>Mucoromycota</taxon>
        <taxon>Glomeromycotina</taxon>
        <taxon>Glomeromycetes</taxon>
        <taxon>Diversisporales</taxon>
        <taxon>Gigasporaceae</taxon>
        <taxon>Cetraspora</taxon>
    </lineage>
</organism>
<reference evidence="1" key="1">
    <citation type="submission" date="2021-06" db="EMBL/GenBank/DDBJ databases">
        <authorList>
            <person name="Kallberg Y."/>
            <person name="Tangrot J."/>
            <person name="Rosling A."/>
        </authorList>
    </citation>
    <scope>NUCLEOTIDE SEQUENCE</scope>
    <source>
        <strain evidence="1">28 12/20/2015</strain>
    </source>
</reference>
<gene>
    <name evidence="1" type="ORF">SPELUC_LOCUS16319</name>
</gene>
<comment type="caution">
    <text evidence="1">The sequence shown here is derived from an EMBL/GenBank/DDBJ whole genome shotgun (WGS) entry which is preliminary data.</text>
</comment>